<dbReference type="EMBL" id="VSSQ01140394">
    <property type="protein sequence ID" value="MPN62421.1"/>
    <property type="molecule type" value="Genomic_DNA"/>
</dbReference>
<gene>
    <name evidence="2" type="ORF">SDC9_210169</name>
</gene>
<feature type="compositionally biased region" description="Basic and acidic residues" evidence="1">
    <location>
        <begin position="103"/>
        <end position="127"/>
    </location>
</feature>
<feature type="region of interest" description="Disordered" evidence="1">
    <location>
        <begin position="52"/>
        <end position="140"/>
    </location>
</feature>
<proteinExistence type="predicted"/>
<reference evidence="2" key="1">
    <citation type="submission" date="2019-08" db="EMBL/GenBank/DDBJ databases">
        <authorList>
            <person name="Kucharzyk K."/>
            <person name="Murdoch R.W."/>
            <person name="Higgins S."/>
            <person name="Loffler F."/>
        </authorList>
    </citation>
    <scope>NUCLEOTIDE SEQUENCE</scope>
</reference>
<dbReference type="AlphaFoldDB" id="A0A645JFN8"/>
<evidence type="ECO:0000256" key="1">
    <source>
        <dbReference type="SAM" id="MobiDB-lite"/>
    </source>
</evidence>
<name>A0A645JFN8_9ZZZZ</name>
<comment type="caution">
    <text evidence="2">The sequence shown here is derived from an EMBL/GenBank/DDBJ whole genome shotgun (WGS) entry which is preliminary data.</text>
</comment>
<sequence>MPLLGSCTLECEPNHLLVGAGEQGVHDQDSPNVGKSIGFESKRGLACPNCEASENIQGVGDGKADKHASHRKPKYHQQKESQAPQQQGKGQRMANQGALQADCVEREEHTECRTQQEKLHTLPRRVEGLFASLSSPTRLP</sequence>
<accession>A0A645JFN8</accession>
<feature type="compositionally biased region" description="Polar residues" evidence="1">
    <location>
        <begin position="80"/>
        <end position="98"/>
    </location>
</feature>
<protein>
    <submittedName>
        <fullName evidence="2">Uncharacterized protein</fullName>
    </submittedName>
</protein>
<organism evidence="2">
    <name type="scientific">bioreactor metagenome</name>
    <dbReference type="NCBI Taxonomy" id="1076179"/>
    <lineage>
        <taxon>unclassified sequences</taxon>
        <taxon>metagenomes</taxon>
        <taxon>ecological metagenomes</taxon>
    </lineage>
</organism>
<evidence type="ECO:0000313" key="2">
    <source>
        <dbReference type="EMBL" id="MPN62421.1"/>
    </source>
</evidence>